<dbReference type="EMBL" id="GBRH01257089">
    <property type="protein sequence ID" value="JAD40806.1"/>
    <property type="molecule type" value="Transcribed_RNA"/>
</dbReference>
<evidence type="ECO:0000313" key="2">
    <source>
        <dbReference type="EMBL" id="JAD40806.1"/>
    </source>
</evidence>
<evidence type="ECO:0000256" key="1">
    <source>
        <dbReference type="SAM" id="SignalP"/>
    </source>
</evidence>
<reference evidence="2" key="2">
    <citation type="journal article" date="2015" name="Data Brief">
        <title>Shoot transcriptome of the giant reed, Arundo donax.</title>
        <authorList>
            <person name="Barrero R.A."/>
            <person name="Guerrero F.D."/>
            <person name="Moolhuijzen P."/>
            <person name="Goolsby J.A."/>
            <person name="Tidwell J."/>
            <person name="Bellgard S.E."/>
            <person name="Bellgard M.I."/>
        </authorList>
    </citation>
    <scope>NUCLEOTIDE SEQUENCE</scope>
    <source>
        <tissue evidence="2">Shoot tissue taken approximately 20 cm above the soil surface</tissue>
    </source>
</reference>
<name>A0A0A8ZPT0_ARUDO</name>
<sequence>MGCSAVHICWQRSLLLFICIVDSGLPVNSVPNYSTRSYFCNVHLYLNPSRIALEMGGKGGINCTASQ</sequence>
<feature type="signal peptide" evidence="1">
    <location>
        <begin position="1"/>
        <end position="24"/>
    </location>
</feature>
<reference evidence="2" key="1">
    <citation type="submission" date="2014-09" db="EMBL/GenBank/DDBJ databases">
        <authorList>
            <person name="Magalhaes I.L.F."/>
            <person name="Oliveira U."/>
            <person name="Santos F.R."/>
            <person name="Vidigal T.H.D.A."/>
            <person name="Brescovit A.D."/>
            <person name="Santos A.J."/>
        </authorList>
    </citation>
    <scope>NUCLEOTIDE SEQUENCE</scope>
    <source>
        <tissue evidence="2">Shoot tissue taken approximately 20 cm above the soil surface</tissue>
    </source>
</reference>
<feature type="chain" id="PRO_5002062308" description="Secreted protein" evidence="1">
    <location>
        <begin position="25"/>
        <end position="67"/>
    </location>
</feature>
<evidence type="ECO:0008006" key="3">
    <source>
        <dbReference type="Google" id="ProtNLM"/>
    </source>
</evidence>
<accession>A0A0A8ZPT0</accession>
<protein>
    <recommendedName>
        <fullName evidence="3">Secreted protein</fullName>
    </recommendedName>
</protein>
<dbReference type="AlphaFoldDB" id="A0A0A8ZPT0"/>
<proteinExistence type="predicted"/>
<keyword evidence="1" id="KW-0732">Signal</keyword>
<organism evidence="2">
    <name type="scientific">Arundo donax</name>
    <name type="common">Giant reed</name>
    <name type="synonym">Donax arundinaceus</name>
    <dbReference type="NCBI Taxonomy" id="35708"/>
    <lineage>
        <taxon>Eukaryota</taxon>
        <taxon>Viridiplantae</taxon>
        <taxon>Streptophyta</taxon>
        <taxon>Embryophyta</taxon>
        <taxon>Tracheophyta</taxon>
        <taxon>Spermatophyta</taxon>
        <taxon>Magnoliopsida</taxon>
        <taxon>Liliopsida</taxon>
        <taxon>Poales</taxon>
        <taxon>Poaceae</taxon>
        <taxon>PACMAD clade</taxon>
        <taxon>Arundinoideae</taxon>
        <taxon>Arundineae</taxon>
        <taxon>Arundo</taxon>
    </lineage>
</organism>